<proteinExistence type="predicted"/>
<evidence type="ECO:0000313" key="2">
    <source>
        <dbReference type="Proteomes" id="UP000030161"/>
    </source>
</evidence>
<dbReference type="EMBL" id="AJIX01000033">
    <property type="protein sequence ID" value="KGR07380.1"/>
    <property type="molecule type" value="Genomic_DNA"/>
</dbReference>
<accession>A0AB34PNC6</accession>
<organism evidence="1 2">
    <name type="scientific">Candida albicans P78048</name>
    <dbReference type="NCBI Taxonomy" id="1094989"/>
    <lineage>
        <taxon>Eukaryota</taxon>
        <taxon>Fungi</taxon>
        <taxon>Dikarya</taxon>
        <taxon>Ascomycota</taxon>
        <taxon>Saccharomycotina</taxon>
        <taxon>Pichiomycetes</taxon>
        <taxon>Debaryomycetaceae</taxon>
        <taxon>Candida/Lodderomyces clade</taxon>
        <taxon>Candida</taxon>
    </lineage>
</organism>
<sequence length="115" mass="13552">MTFKNRRKNTFKSYKEVREDLQMNDSYSYFTYCILFIRYWHLVFRIQDRFRQNKTKQNKIKQSISKIQFTKPISGHNSNQTFLPIDFDSLIGGGGGGGDPGMHQLEVVYNSSKIK</sequence>
<reference evidence="1 2" key="1">
    <citation type="submission" date="2013-12" db="EMBL/GenBank/DDBJ databases">
        <title>The Genome Sequence of Candida albicans P78048.</title>
        <authorList>
            <consortium name="The Broad Institute Genome Sequencing Platform"/>
            <consortium name="The Broad Institute Genome Sequencing Center for Infectious Disease"/>
            <person name="Cuomo C."/>
            <person name="Bennett R."/>
            <person name="Hirakawa M."/>
            <person name="Noverr M."/>
            <person name="Mitchell A."/>
            <person name="Young S.K."/>
            <person name="Zeng Q."/>
            <person name="Gargeya S."/>
            <person name="Fitzgerald M."/>
            <person name="Abouelleil A."/>
            <person name="Alvarado L."/>
            <person name="Berlin A.M."/>
            <person name="Chapman S.B."/>
            <person name="Dewar J."/>
            <person name="Goldberg J."/>
            <person name="Griggs A."/>
            <person name="Gujja S."/>
            <person name="Hansen M."/>
            <person name="Howarth C."/>
            <person name="Imamovic A."/>
            <person name="Larimer J."/>
            <person name="McCowan C."/>
            <person name="Murphy C."/>
            <person name="Pearson M."/>
            <person name="Priest M."/>
            <person name="Roberts A."/>
            <person name="Saif S."/>
            <person name="Shea T."/>
            <person name="Sykes S."/>
            <person name="Wortman J."/>
            <person name="Nusbaum C."/>
            <person name="Birren B."/>
        </authorList>
    </citation>
    <scope>NUCLEOTIDE SEQUENCE [LARGE SCALE GENOMIC DNA]</scope>
    <source>
        <strain evidence="1 2">P78048</strain>
    </source>
</reference>
<comment type="caution">
    <text evidence="1">The sequence shown here is derived from an EMBL/GenBank/DDBJ whole genome shotgun (WGS) entry which is preliminary data.</text>
</comment>
<dbReference type="Proteomes" id="UP000030161">
    <property type="component" value="Unassembled WGS sequence"/>
</dbReference>
<gene>
    <name evidence="1" type="ORF">MG3_04656</name>
</gene>
<dbReference type="AlphaFoldDB" id="A0AB34PNC6"/>
<protein>
    <submittedName>
        <fullName evidence="1">Uncharacterized protein</fullName>
    </submittedName>
</protein>
<evidence type="ECO:0000313" key="1">
    <source>
        <dbReference type="EMBL" id="KGR07380.1"/>
    </source>
</evidence>
<name>A0AB34PNC6_CANAX</name>